<reference evidence="4 5" key="1">
    <citation type="submission" date="2018-11" db="EMBL/GenBank/DDBJ databases">
        <title>Genome sequence of Saitozyma podzolica DSM 27192.</title>
        <authorList>
            <person name="Aliyu H."/>
            <person name="Gorte O."/>
            <person name="Ochsenreither K."/>
        </authorList>
    </citation>
    <scope>NUCLEOTIDE SEQUENCE [LARGE SCALE GENOMIC DNA]</scope>
    <source>
        <strain evidence="4 5">DSM 27192</strain>
    </source>
</reference>
<comment type="caution">
    <text evidence="4">The sequence shown here is derived from an EMBL/GenBank/DDBJ whole genome shotgun (WGS) entry which is preliminary data.</text>
</comment>
<dbReference type="AlphaFoldDB" id="A0A427YH50"/>
<sequence>MSKYRGLPDIDTAPDVFETADEPEPPLRPNEDGLGDEDAPIKAASEGIDGSGLPARRKAERVFGRGSRRPGDTGEAKFRPRLPPLRRRSGSTASEESITPPPRETPAARLRRLKAELVEVEREITAGSAGPSTLPPAPAGEGSVDDEARDRGKEGKRKSVLPLKEKVDLISELTALRERMGEIDLDAAGSGTGAGSAEEEWEARLQRLAGGSGPGSGLPASGAGNGIVRGNGGDHDVSTGTRASAGAGSTGLPSEGGLKLSELDRRLASLEDLVGPSGEGINPTTTSTPLLTTLSRLDHLVALLTQPRHLDAISRRVKLLLVDLDRAAAASRRPLAAPSSVPDKQSSSVTLSGAEYANLQTLFAVLPRLDPLLPILPPLLARLRSLAVLHAEASEIADGLRTLQSEDKRTGEEVKEMEEVVRNVQAGLAESVLAVQKNWEGVEGRMRSLDERVSKLVARV</sequence>
<proteinExistence type="predicted"/>
<dbReference type="PANTHER" id="PTHR15346">
    <property type="entry name" value="DYNACTIN SUBUNIT"/>
    <property type="match status" value="1"/>
</dbReference>
<dbReference type="OrthoDB" id="4977at2759"/>
<evidence type="ECO:0000256" key="3">
    <source>
        <dbReference type="SAM" id="MobiDB-lite"/>
    </source>
</evidence>
<feature type="compositionally biased region" description="Basic and acidic residues" evidence="3">
    <location>
        <begin position="69"/>
        <end position="78"/>
    </location>
</feature>
<feature type="compositionally biased region" description="Low complexity" evidence="3">
    <location>
        <begin position="238"/>
        <end position="251"/>
    </location>
</feature>
<dbReference type="Proteomes" id="UP000279259">
    <property type="component" value="Unassembled WGS sequence"/>
</dbReference>
<feature type="compositionally biased region" description="Basic and acidic residues" evidence="3">
    <location>
        <begin position="113"/>
        <end position="124"/>
    </location>
</feature>
<evidence type="ECO:0000313" key="4">
    <source>
        <dbReference type="EMBL" id="RSH90456.1"/>
    </source>
</evidence>
<keyword evidence="5" id="KW-1185">Reference proteome</keyword>
<dbReference type="GO" id="GO:0005737">
    <property type="term" value="C:cytoplasm"/>
    <property type="evidence" value="ECO:0007669"/>
    <property type="project" value="UniProtKB-SubCell"/>
</dbReference>
<keyword evidence="2" id="KW-0963">Cytoplasm</keyword>
<dbReference type="Pfam" id="PF04912">
    <property type="entry name" value="Dynamitin"/>
    <property type="match status" value="1"/>
</dbReference>
<evidence type="ECO:0000256" key="2">
    <source>
        <dbReference type="ARBA" id="ARBA00022490"/>
    </source>
</evidence>
<feature type="region of interest" description="Disordered" evidence="3">
    <location>
        <begin position="1"/>
        <end position="161"/>
    </location>
</feature>
<organism evidence="4 5">
    <name type="scientific">Saitozyma podzolica</name>
    <dbReference type="NCBI Taxonomy" id="1890683"/>
    <lineage>
        <taxon>Eukaryota</taxon>
        <taxon>Fungi</taxon>
        <taxon>Dikarya</taxon>
        <taxon>Basidiomycota</taxon>
        <taxon>Agaricomycotina</taxon>
        <taxon>Tremellomycetes</taxon>
        <taxon>Tremellales</taxon>
        <taxon>Trimorphomycetaceae</taxon>
        <taxon>Saitozyma</taxon>
    </lineage>
</organism>
<evidence type="ECO:0000256" key="1">
    <source>
        <dbReference type="ARBA" id="ARBA00004496"/>
    </source>
</evidence>
<dbReference type="GO" id="GO:0007017">
    <property type="term" value="P:microtubule-based process"/>
    <property type="evidence" value="ECO:0007669"/>
    <property type="project" value="InterPro"/>
</dbReference>
<name>A0A427YH50_9TREE</name>
<feature type="region of interest" description="Disordered" evidence="3">
    <location>
        <begin position="209"/>
        <end position="258"/>
    </location>
</feature>
<evidence type="ECO:0000313" key="5">
    <source>
        <dbReference type="Proteomes" id="UP000279259"/>
    </source>
</evidence>
<dbReference type="InterPro" id="IPR028133">
    <property type="entry name" value="Dynamitin"/>
</dbReference>
<comment type="subcellular location">
    <subcellularLocation>
        <location evidence="1">Cytoplasm</location>
    </subcellularLocation>
</comment>
<accession>A0A427YH50</accession>
<dbReference type="GO" id="GO:0005869">
    <property type="term" value="C:dynactin complex"/>
    <property type="evidence" value="ECO:0007669"/>
    <property type="project" value="InterPro"/>
</dbReference>
<dbReference type="EMBL" id="RSCD01000010">
    <property type="protein sequence ID" value="RSH90456.1"/>
    <property type="molecule type" value="Genomic_DNA"/>
</dbReference>
<protein>
    <recommendedName>
        <fullName evidence="6">Dynactin subunit 2</fullName>
    </recommendedName>
</protein>
<gene>
    <name evidence="4" type="ORF">EHS25_001061</name>
</gene>
<evidence type="ECO:0008006" key="6">
    <source>
        <dbReference type="Google" id="ProtNLM"/>
    </source>
</evidence>
<dbReference type="STRING" id="1890683.A0A427YH50"/>